<evidence type="ECO:0000256" key="1">
    <source>
        <dbReference type="SAM" id="MobiDB-lite"/>
    </source>
</evidence>
<feature type="compositionally biased region" description="Basic and acidic residues" evidence="1">
    <location>
        <begin position="786"/>
        <end position="797"/>
    </location>
</feature>
<accession>F0YN70</accession>
<dbReference type="EMBL" id="GL833171">
    <property type="protein sequence ID" value="EGB03449.1"/>
    <property type="molecule type" value="Genomic_DNA"/>
</dbReference>
<proteinExistence type="predicted"/>
<name>F0YN70_AURAN</name>
<evidence type="ECO:0000313" key="2">
    <source>
        <dbReference type="EMBL" id="EGB03449.1"/>
    </source>
</evidence>
<dbReference type="KEGG" id="aaf:AURANDRAFT_68004"/>
<dbReference type="AlphaFoldDB" id="F0YN70"/>
<feature type="region of interest" description="Disordered" evidence="1">
    <location>
        <begin position="778"/>
        <end position="797"/>
    </location>
</feature>
<keyword evidence="3" id="KW-1185">Reference proteome</keyword>
<organism evidence="3">
    <name type="scientific">Aureococcus anophagefferens</name>
    <name type="common">Harmful bloom alga</name>
    <dbReference type="NCBI Taxonomy" id="44056"/>
    <lineage>
        <taxon>Eukaryota</taxon>
        <taxon>Sar</taxon>
        <taxon>Stramenopiles</taxon>
        <taxon>Ochrophyta</taxon>
        <taxon>Pelagophyceae</taxon>
        <taxon>Pelagomonadales</taxon>
        <taxon>Pelagomonadaceae</taxon>
        <taxon>Aureococcus</taxon>
    </lineage>
</organism>
<gene>
    <name evidence="2" type="ORF">AURANDRAFT_68004</name>
</gene>
<sequence>MLGLCKEYRLTLLSVSLSLSLYLHDYTVVQYATLPLPYYHHASYGAGASLDVPFPLVRETALVSMADTKEQLDNIYGDDKVRTKSFVDSQLNTFLDGHRFQVNHTAEFNLGRFNKNVSNPMFANFSQYATYEDLVRSPSNDPNLYARLRCHTMSKLEEAFDDLIKACYRQGRNDSPFDPPPATPPANFEPRPRPIWTKEFMLSALRQWRYMPNKVKTGSGPQGNKVVNTDNRCIRPDGSFIDPANAGERLLFARAMAVWLNASSAERGFALEKIDDNRPRNVWFLTTESNSLVVRETQDGGVRPYGVVAKRGKFWFLMMNRAVTNHRDETRNPVFDDLKCSEFAALYCSIPNGFVRKDKKMELIHGGNRLPKPVDFEWGCQGLAGLLQRFCDIDGSNQSAAKDLPCWTEIKHLVTNYGIPNPFWAIHTLVKATMDVVPSSNNEEHISTFNKTNYESKYYADHYISYLRGYQTFMEKNGVTVIDDKLLTKFQDDFLPQHKDQGRDGYDSQLYLLADARRCSRDGLPTPHIPPAVASAWNTFSDLQLYLTTLGNKFRRGGGHTACYRSPMPMKYSVHSLNDSSSMQFGTKPGRALMAGAFNSEWVDGVKVTGHALAILQQQREQLYEPRDDQNDHGILSDILDDLDDYGDFDSKEDLLADYSAFALHQRQRGGGRPPQREKGYYNRYDDRIEEVRKRIRDKLSRAKDNLDDAHKWNRRSPGNARVVPYYNEKASRTPDLSSGKRAMVKPWQEGKRLQDAKSRQDWNAVAEVDKELAQALSTYQQPPELAREDPDKPTRQDKQDNLICALLDVLDVAKHAKMSPEATAAALAVMNDRFYNTPAGEDEEDEEEDNRSVLPHSGTQDQCSETMLL</sequence>
<reference evidence="2 3" key="1">
    <citation type="journal article" date="2011" name="Proc. Natl. Acad. Sci. U.S.A.">
        <title>Niche of harmful alga Aureococcus anophagefferens revealed through ecogenomics.</title>
        <authorList>
            <person name="Gobler C.J."/>
            <person name="Berry D.L."/>
            <person name="Dyhrman S.T."/>
            <person name="Wilhelm S.W."/>
            <person name="Salamov A."/>
            <person name="Lobanov A.V."/>
            <person name="Zhang Y."/>
            <person name="Collier J.L."/>
            <person name="Wurch L.L."/>
            <person name="Kustka A.B."/>
            <person name="Dill B.D."/>
            <person name="Shah M."/>
            <person name="VerBerkmoes N.C."/>
            <person name="Kuo A."/>
            <person name="Terry A."/>
            <person name="Pangilinan J."/>
            <person name="Lindquist E.A."/>
            <person name="Lucas S."/>
            <person name="Paulsen I.T."/>
            <person name="Hattenrath-Lehmann T.K."/>
            <person name="Talmage S.C."/>
            <person name="Walker E.A."/>
            <person name="Koch F."/>
            <person name="Burson A.M."/>
            <person name="Marcoval M.A."/>
            <person name="Tang Y.Z."/>
            <person name="Lecleir G.R."/>
            <person name="Coyne K.J."/>
            <person name="Berg G.M."/>
            <person name="Bertrand E.M."/>
            <person name="Saito M.A."/>
            <person name="Gladyshev V.N."/>
            <person name="Grigoriev I.V."/>
        </authorList>
    </citation>
    <scope>NUCLEOTIDE SEQUENCE [LARGE SCALE GENOMIC DNA]</scope>
    <source>
        <strain evidence="3">CCMP 1984</strain>
    </source>
</reference>
<feature type="compositionally biased region" description="Polar residues" evidence="1">
    <location>
        <begin position="858"/>
        <end position="870"/>
    </location>
</feature>
<protein>
    <submittedName>
        <fullName evidence="2">Uncharacterized protein</fullName>
    </submittedName>
</protein>
<dbReference type="InParanoid" id="F0YN70"/>
<feature type="compositionally biased region" description="Acidic residues" evidence="1">
    <location>
        <begin position="841"/>
        <end position="850"/>
    </location>
</feature>
<dbReference type="RefSeq" id="XP_009041848.1">
    <property type="nucleotide sequence ID" value="XM_009043600.1"/>
</dbReference>
<evidence type="ECO:0000313" key="3">
    <source>
        <dbReference type="Proteomes" id="UP000002729"/>
    </source>
</evidence>
<dbReference type="GeneID" id="20226552"/>
<dbReference type="Proteomes" id="UP000002729">
    <property type="component" value="Unassembled WGS sequence"/>
</dbReference>
<feature type="region of interest" description="Disordered" evidence="1">
    <location>
        <begin position="837"/>
        <end position="870"/>
    </location>
</feature>